<dbReference type="InterPro" id="IPR000847">
    <property type="entry name" value="LysR_HTH_N"/>
</dbReference>
<keyword evidence="4" id="KW-0804">Transcription</keyword>
<keyword evidence="3" id="KW-0238">DNA-binding</keyword>
<comment type="similarity">
    <text evidence="1">Belongs to the LysR transcriptional regulatory family.</text>
</comment>
<dbReference type="InterPro" id="IPR036390">
    <property type="entry name" value="WH_DNA-bd_sf"/>
</dbReference>
<dbReference type="Gene3D" id="3.40.190.290">
    <property type="match status" value="1"/>
</dbReference>
<gene>
    <name evidence="6" type="ORF">F2P58_23625</name>
</gene>
<dbReference type="EMBL" id="VWSE01000010">
    <property type="protein sequence ID" value="KAB0285502.1"/>
    <property type="molecule type" value="Genomic_DNA"/>
</dbReference>
<reference evidence="6 7" key="1">
    <citation type="submission" date="2019-09" db="EMBL/GenBank/DDBJ databases">
        <title>Whole genome sequence of Vibrio fortis.</title>
        <authorList>
            <person name="Das S.K."/>
        </authorList>
    </citation>
    <scope>NUCLEOTIDE SEQUENCE [LARGE SCALE GENOMIC DNA]</scope>
    <source>
        <strain evidence="6 7">AN60</strain>
    </source>
</reference>
<dbReference type="GO" id="GO:0003700">
    <property type="term" value="F:DNA-binding transcription factor activity"/>
    <property type="evidence" value="ECO:0007669"/>
    <property type="project" value="InterPro"/>
</dbReference>
<dbReference type="Proteomes" id="UP000326789">
    <property type="component" value="Unassembled WGS sequence"/>
</dbReference>
<comment type="caution">
    <text evidence="6">The sequence shown here is derived from an EMBL/GenBank/DDBJ whole genome shotgun (WGS) entry which is preliminary data.</text>
</comment>
<sequence length="304" mass="33822">MKGAGASYNQIVIFHSIAKEGSIRGAARKLEMAAPSVSQSLKLLEKKLGLPLFSRSTRQMSLTEAGKFLLENTTDAIASLDYALEGVHDLSHAPSGKVRMTVPRFVYQSVIRPIFPEFCKLYPDIELEISVSDTSVNIIKEGIDVGIRFGDRIEEGLVARKLTDPVKEALFISPDYKQQYGIPKVPQDLQQHKLIQYRFGASNKLAPLLLDQDGSTITVEMPLAMIVNDTNISIDAAKAGIGIGRFLATLTEKHFKDGTLIPILEDYWHEIPGLYVYFSQNSQKAKKTRVLIDFLIEKAQLNEI</sequence>
<evidence type="ECO:0000256" key="2">
    <source>
        <dbReference type="ARBA" id="ARBA00023015"/>
    </source>
</evidence>
<evidence type="ECO:0000256" key="4">
    <source>
        <dbReference type="ARBA" id="ARBA00023163"/>
    </source>
</evidence>
<dbReference type="InterPro" id="IPR058163">
    <property type="entry name" value="LysR-type_TF_proteobact-type"/>
</dbReference>
<proteinExistence type="inferred from homology"/>
<protein>
    <submittedName>
        <fullName evidence="6">LysR family transcriptional regulator</fullName>
    </submittedName>
</protein>
<evidence type="ECO:0000256" key="1">
    <source>
        <dbReference type="ARBA" id="ARBA00009437"/>
    </source>
</evidence>
<name>A0A5N3QV05_9VIBR</name>
<dbReference type="InterPro" id="IPR005119">
    <property type="entry name" value="LysR_subst-bd"/>
</dbReference>
<dbReference type="Pfam" id="PF03466">
    <property type="entry name" value="LysR_substrate"/>
    <property type="match status" value="1"/>
</dbReference>
<evidence type="ECO:0000313" key="7">
    <source>
        <dbReference type="Proteomes" id="UP000326789"/>
    </source>
</evidence>
<dbReference type="Pfam" id="PF00126">
    <property type="entry name" value="HTH_1"/>
    <property type="match status" value="1"/>
</dbReference>
<accession>A0A5N3QV05</accession>
<dbReference type="FunFam" id="1.10.10.10:FF:000001">
    <property type="entry name" value="LysR family transcriptional regulator"/>
    <property type="match status" value="1"/>
</dbReference>
<feature type="domain" description="HTH lysR-type" evidence="5">
    <location>
        <begin position="8"/>
        <end position="63"/>
    </location>
</feature>
<dbReference type="AlphaFoldDB" id="A0A5N3QV05"/>
<dbReference type="PANTHER" id="PTHR30537">
    <property type="entry name" value="HTH-TYPE TRANSCRIPTIONAL REGULATOR"/>
    <property type="match status" value="1"/>
</dbReference>
<dbReference type="PANTHER" id="PTHR30537:SF5">
    <property type="entry name" value="HTH-TYPE TRANSCRIPTIONAL ACTIVATOR TTDR-RELATED"/>
    <property type="match status" value="1"/>
</dbReference>
<dbReference type="PROSITE" id="PS50931">
    <property type="entry name" value="HTH_LYSR"/>
    <property type="match status" value="1"/>
</dbReference>
<evidence type="ECO:0000259" key="5">
    <source>
        <dbReference type="PROSITE" id="PS50931"/>
    </source>
</evidence>
<evidence type="ECO:0000256" key="3">
    <source>
        <dbReference type="ARBA" id="ARBA00023125"/>
    </source>
</evidence>
<dbReference type="GO" id="GO:0003677">
    <property type="term" value="F:DNA binding"/>
    <property type="evidence" value="ECO:0007669"/>
    <property type="project" value="UniProtKB-KW"/>
</dbReference>
<dbReference type="SUPFAM" id="SSF53850">
    <property type="entry name" value="Periplasmic binding protein-like II"/>
    <property type="match status" value="1"/>
</dbReference>
<organism evidence="6 7">
    <name type="scientific">Vibrio fortis</name>
    <dbReference type="NCBI Taxonomy" id="212667"/>
    <lineage>
        <taxon>Bacteria</taxon>
        <taxon>Pseudomonadati</taxon>
        <taxon>Pseudomonadota</taxon>
        <taxon>Gammaproteobacteria</taxon>
        <taxon>Vibrionales</taxon>
        <taxon>Vibrionaceae</taxon>
        <taxon>Vibrio</taxon>
    </lineage>
</organism>
<dbReference type="InterPro" id="IPR036388">
    <property type="entry name" value="WH-like_DNA-bd_sf"/>
</dbReference>
<dbReference type="Gene3D" id="1.10.10.10">
    <property type="entry name" value="Winged helix-like DNA-binding domain superfamily/Winged helix DNA-binding domain"/>
    <property type="match status" value="1"/>
</dbReference>
<keyword evidence="2" id="KW-0805">Transcription regulation</keyword>
<dbReference type="SUPFAM" id="SSF46785">
    <property type="entry name" value="Winged helix' DNA-binding domain"/>
    <property type="match status" value="1"/>
</dbReference>
<evidence type="ECO:0000313" key="6">
    <source>
        <dbReference type="EMBL" id="KAB0285502.1"/>
    </source>
</evidence>